<proteinExistence type="predicted"/>
<dbReference type="Proteomes" id="UP000045039">
    <property type="component" value="Unassembled WGS sequence"/>
</dbReference>
<accession>A0A9P1VXN7</accession>
<reference evidence="3" key="1">
    <citation type="submission" date="2015-06" db="EMBL/GenBank/DDBJ databases">
        <authorList>
            <person name="Radhakrishnan Rajesh"/>
            <person name="Underwood Anthony"/>
            <person name="Al-Shahib Ali"/>
        </authorList>
    </citation>
    <scope>NUCLEOTIDE SEQUENCE [LARGE SCALE GENOMIC DNA]</scope>
    <source>
        <strain evidence="3">P19_London_7_VIM_2_05_10</strain>
    </source>
</reference>
<evidence type="ECO:0000313" key="3">
    <source>
        <dbReference type="Proteomes" id="UP000045039"/>
    </source>
</evidence>
<sequence length="361" mass="39674">MFRRTSSNAGGSNKPVNMAVKVLEYSASAEGGKIDTVRGINLKTKEEVIVMLTSQGEAASHAKRPALDTFASDKYNQYVAVGGAIAFDSAWKFEDGYKARWAQFLARDEQSLNNYVRVGLVTVNAGVRADQQTKDEARWANVTIWGKPIEIAGAEQLKDTLAKLGEQMIASKAHTTPVLRLVSESGEVVDYAPLHQAWISEESRRQSGSEFADTALNDPFLKGCLEKAAAGVGVLELIPTQKVQFSPKKMEGERGKAVVGLARKFNDSEAGRTYAIESWYKKAPTDDNNFIDLVHIQTDERVDPLLRASERFPEVRYSADLLTELQAQSSAPKNQDPTPPAPQEPEPDQALDDQFANHGFD</sequence>
<evidence type="ECO:0000256" key="1">
    <source>
        <dbReference type="SAM" id="MobiDB-lite"/>
    </source>
</evidence>
<comment type="caution">
    <text evidence="2">The sequence shown here is derived from an EMBL/GenBank/DDBJ whole genome shotgun (WGS) entry which is preliminary data.</text>
</comment>
<organism evidence="2 3">
    <name type="scientific">Pseudomonas aeruginosa</name>
    <dbReference type="NCBI Taxonomy" id="287"/>
    <lineage>
        <taxon>Bacteria</taxon>
        <taxon>Pseudomonadati</taxon>
        <taxon>Pseudomonadota</taxon>
        <taxon>Gammaproteobacteria</taxon>
        <taxon>Pseudomonadales</taxon>
        <taxon>Pseudomonadaceae</taxon>
        <taxon>Pseudomonas</taxon>
    </lineage>
</organism>
<feature type="compositionally biased region" description="Polar residues" evidence="1">
    <location>
        <begin position="325"/>
        <end position="335"/>
    </location>
</feature>
<protein>
    <submittedName>
        <fullName evidence="2">Uncharacterized protein</fullName>
    </submittedName>
</protein>
<evidence type="ECO:0000313" key="2">
    <source>
        <dbReference type="EMBL" id="CRP80316.1"/>
    </source>
</evidence>
<dbReference type="RefSeq" id="WP_003149001.1">
    <property type="nucleotide sequence ID" value="NZ_CAADND010000127.1"/>
</dbReference>
<dbReference type="EMBL" id="CVVU01000245">
    <property type="protein sequence ID" value="CRP80316.1"/>
    <property type="molecule type" value="Genomic_DNA"/>
</dbReference>
<name>A0A9P1VXN7_PSEAI</name>
<dbReference type="AlphaFoldDB" id="A0A9P1VXN7"/>
<feature type="region of interest" description="Disordered" evidence="1">
    <location>
        <begin position="324"/>
        <end position="361"/>
    </location>
</feature>
<gene>
    <name evidence="2" type="ORF">PAERUG_P19_London_7_VIM_2_05_10_05598</name>
</gene>